<dbReference type="Proteomes" id="UP000829398">
    <property type="component" value="Chromosome 1"/>
</dbReference>
<dbReference type="EMBL" id="CM039170">
    <property type="protein sequence ID" value="KAH9802971.1"/>
    <property type="molecule type" value="Genomic_DNA"/>
</dbReference>
<evidence type="ECO:0000313" key="2">
    <source>
        <dbReference type="Proteomes" id="UP000829398"/>
    </source>
</evidence>
<protein>
    <submittedName>
        <fullName evidence="1">Uncharacterized protein</fullName>
    </submittedName>
</protein>
<organism evidence="1 2">
    <name type="scientific">Citrus sinensis</name>
    <name type="common">Sweet orange</name>
    <name type="synonym">Citrus aurantium var. sinensis</name>
    <dbReference type="NCBI Taxonomy" id="2711"/>
    <lineage>
        <taxon>Eukaryota</taxon>
        <taxon>Viridiplantae</taxon>
        <taxon>Streptophyta</taxon>
        <taxon>Embryophyta</taxon>
        <taxon>Tracheophyta</taxon>
        <taxon>Spermatophyta</taxon>
        <taxon>Magnoliopsida</taxon>
        <taxon>eudicotyledons</taxon>
        <taxon>Gunneridae</taxon>
        <taxon>Pentapetalae</taxon>
        <taxon>rosids</taxon>
        <taxon>malvids</taxon>
        <taxon>Sapindales</taxon>
        <taxon>Rutaceae</taxon>
        <taxon>Aurantioideae</taxon>
        <taxon>Citrus</taxon>
    </lineage>
</organism>
<accession>A0ACB8NZ06</accession>
<reference evidence="2" key="1">
    <citation type="journal article" date="2023" name="Hortic. Res.">
        <title>A chromosome-level phased genome enabling allele-level studies in sweet orange: a case study on citrus Huanglongbing tolerance.</title>
        <authorList>
            <person name="Wu B."/>
            <person name="Yu Q."/>
            <person name="Deng Z."/>
            <person name="Duan Y."/>
            <person name="Luo F."/>
            <person name="Gmitter F. Jr."/>
        </authorList>
    </citation>
    <scope>NUCLEOTIDE SEQUENCE [LARGE SCALE GENOMIC DNA]</scope>
    <source>
        <strain evidence="2">cv. Valencia</strain>
    </source>
</reference>
<comment type="caution">
    <text evidence="1">The sequence shown here is derived from an EMBL/GenBank/DDBJ whole genome shotgun (WGS) entry which is preliminary data.</text>
</comment>
<sequence>MISSKSRRGHEQLKNERVLIAKFNTNLVRLYGCYIEQGEKVLLYKYMPNKSLDFFPFGVIIECIVQILLYIYQYFTLRVILRDLKASAILFDKYRNSKISYFGKAKMFSGDELQSNTKRIGIFCIKSDVFSFRVSVLEIISSKWNIIIFNIDFFTLLGRFSIQTFTVFPLNFPTVHRPTMSEAVSMLTNEIVNIPLPISLLFKPKAFS</sequence>
<gene>
    <name evidence="1" type="ORF">KPL71_001597</name>
</gene>
<name>A0ACB8NZ06_CITSI</name>
<evidence type="ECO:0000313" key="1">
    <source>
        <dbReference type="EMBL" id="KAH9802971.1"/>
    </source>
</evidence>
<proteinExistence type="predicted"/>
<keyword evidence="2" id="KW-1185">Reference proteome</keyword>